<name>A0A382EUH3_9ZZZZ</name>
<dbReference type="EMBL" id="UINC01046007">
    <property type="protein sequence ID" value="SVB53467.1"/>
    <property type="molecule type" value="Genomic_DNA"/>
</dbReference>
<sequence>MWEVELKPEIRKELSDPEKYVKGMNMTYNGMTITMVGVVMMLILYFTRPEHVLHPFWIQILGLVVAGWGEFIKFRAK</sequence>
<keyword evidence="1" id="KW-1133">Transmembrane helix</keyword>
<feature type="transmembrane region" description="Helical" evidence="1">
    <location>
        <begin position="52"/>
        <end position="72"/>
    </location>
</feature>
<organism evidence="2">
    <name type="scientific">marine metagenome</name>
    <dbReference type="NCBI Taxonomy" id="408172"/>
    <lineage>
        <taxon>unclassified sequences</taxon>
        <taxon>metagenomes</taxon>
        <taxon>ecological metagenomes</taxon>
    </lineage>
</organism>
<evidence type="ECO:0000256" key="1">
    <source>
        <dbReference type="SAM" id="Phobius"/>
    </source>
</evidence>
<reference evidence="2" key="1">
    <citation type="submission" date="2018-05" db="EMBL/GenBank/DDBJ databases">
        <authorList>
            <person name="Lanie J.A."/>
            <person name="Ng W.-L."/>
            <person name="Kazmierczak K.M."/>
            <person name="Andrzejewski T.M."/>
            <person name="Davidsen T.M."/>
            <person name="Wayne K.J."/>
            <person name="Tettelin H."/>
            <person name="Glass J.I."/>
            <person name="Rusch D."/>
            <person name="Podicherti R."/>
            <person name="Tsui H.-C.T."/>
            <person name="Winkler M.E."/>
        </authorList>
    </citation>
    <scope>NUCLEOTIDE SEQUENCE</scope>
</reference>
<keyword evidence="1" id="KW-0472">Membrane</keyword>
<keyword evidence="1" id="KW-0812">Transmembrane</keyword>
<protein>
    <submittedName>
        <fullName evidence="2">Uncharacterized protein</fullName>
    </submittedName>
</protein>
<proteinExistence type="predicted"/>
<accession>A0A382EUH3</accession>
<gene>
    <name evidence="2" type="ORF">METZ01_LOCUS206321</name>
</gene>
<evidence type="ECO:0000313" key="2">
    <source>
        <dbReference type="EMBL" id="SVB53467.1"/>
    </source>
</evidence>
<dbReference type="AlphaFoldDB" id="A0A382EUH3"/>
<feature type="transmembrane region" description="Helical" evidence="1">
    <location>
        <begin position="28"/>
        <end position="46"/>
    </location>
</feature>